<dbReference type="RefSeq" id="WP_128212604.1">
    <property type="nucleotide sequence ID" value="NZ_CP025746.1"/>
</dbReference>
<comment type="pathway">
    <text evidence="1">Isoprenoid biosynthesis; isopentenyl diphosphate biosynthesis via mevalonate pathway; isopentenyl diphosphate from (R)-mevalonate: step 2/3.</text>
</comment>
<keyword evidence="7" id="KW-0812">Transmembrane</keyword>
<dbReference type="GO" id="GO:0004631">
    <property type="term" value="F:phosphomevalonate kinase activity"/>
    <property type="evidence" value="ECO:0007669"/>
    <property type="project" value="UniProtKB-EC"/>
</dbReference>
<dbReference type="InterPro" id="IPR014721">
    <property type="entry name" value="Ribsml_uS5_D2-typ_fold_subgr"/>
</dbReference>
<dbReference type="SUPFAM" id="SSF54211">
    <property type="entry name" value="Ribosomal protein S5 domain 2-like"/>
    <property type="match status" value="1"/>
</dbReference>
<dbReference type="InterPro" id="IPR005917">
    <property type="entry name" value="Pmev_kinase_bact"/>
</dbReference>
<dbReference type="PANTHER" id="PTHR31814:SF2">
    <property type="entry name" value="PHOSPHOMEVALONATE KINASE"/>
    <property type="match status" value="1"/>
</dbReference>
<dbReference type="OrthoDB" id="1522677at2"/>
<evidence type="ECO:0000256" key="6">
    <source>
        <dbReference type="ARBA" id="ARBA00022840"/>
    </source>
</evidence>
<dbReference type="GO" id="GO:0019287">
    <property type="term" value="P:isopentenyl diphosphate biosynthetic process, mevalonate pathway"/>
    <property type="evidence" value="ECO:0007669"/>
    <property type="project" value="UniProtKB-UniPathway"/>
</dbReference>
<evidence type="ECO:0000256" key="1">
    <source>
        <dbReference type="ARBA" id="ARBA00005017"/>
    </source>
</evidence>
<dbReference type="Gene3D" id="3.30.70.890">
    <property type="entry name" value="GHMP kinase, C-terminal domain"/>
    <property type="match status" value="1"/>
</dbReference>
<accession>A0A3R5U8H8</accession>
<feature type="domain" description="GHMP kinase N-terminal" evidence="8">
    <location>
        <begin position="90"/>
        <end position="178"/>
    </location>
</feature>
<keyword evidence="3" id="KW-0808">Transferase</keyword>
<keyword evidence="6" id="KW-0067">ATP-binding</keyword>
<evidence type="ECO:0000313" key="10">
    <source>
        <dbReference type="EMBL" id="QAA31808.1"/>
    </source>
</evidence>
<dbReference type="Proteomes" id="UP000286268">
    <property type="component" value="Chromosome"/>
</dbReference>
<dbReference type="Gene3D" id="3.30.230.10">
    <property type="match status" value="1"/>
</dbReference>
<dbReference type="InterPro" id="IPR006204">
    <property type="entry name" value="GHMP_kinase_N_dom"/>
</dbReference>
<dbReference type="InterPro" id="IPR020568">
    <property type="entry name" value="Ribosomal_Su5_D2-typ_SF"/>
</dbReference>
<name>A0A3R5U8H8_9CLOT</name>
<keyword evidence="5 10" id="KW-0418">Kinase</keyword>
<evidence type="ECO:0000256" key="5">
    <source>
        <dbReference type="ARBA" id="ARBA00022777"/>
    </source>
</evidence>
<dbReference type="InterPro" id="IPR013750">
    <property type="entry name" value="GHMP_kinase_C_dom"/>
</dbReference>
<reference evidence="10 11" key="1">
    <citation type="submission" date="2018-01" db="EMBL/GenBank/DDBJ databases">
        <title>Genome Sequencing and Assembly of Anaerobacter polyendosporus strain CT4.</title>
        <authorList>
            <person name="Tachaapaikoon C."/>
            <person name="Sutheeworapong S."/>
            <person name="Jenjaroenpun P."/>
            <person name="Wongsurawat T."/>
            <person name="Nookeaw I."/>
            <person name="Cheawchanlertfa P."/>
            <person name="Kosugi A."/>
            <person name="Cheevadhanarak S."/>
            <person name="Ratanakhanokchai K."/>
        </authorList>
    </citation>
    <scope>NUCLEOTIDE SEQUENCE [LARGE SCALE GENOMIC DNA]</scope>
    <source>
        <strain evidence="10 11">CT4</strain>
    </source>
</reference>
<evidence type="ECO:0000259" key="9">
    <source>
        <dbReference type="Pfam" id="PF08544"/>
    </source>
</evidence>
<dbReference type="NCBIfam" id="TIGR01220">
    <property type="entry name" value="Pmev_kin_Gr_pos"/>
    <property type="match status" value="1"/>
</dbReference>
<dbReference type="InterPro" id="IPR035102">
    <property type="entry name" value="Phosphomevalonate_kinase"/>
</dbReference>
<dbReference type="PRINTS" id="PR00959">
    <property type="entry name" value="MEVGALKINASE"/>
</dbReference>
<keyword evidence="11" id="KW-1185">Reference proteome</keyword>
<sequence>MDYSSYNVKVPGKLMIAGEYAVLEPNQKAIVVAVNRYVNIHIEPSKKNELFLPQLGLENIAWEIIDEKVKFSVGDARLNFIENSIAVANQYLKENFIEIRPFRLLVNSELDDTTTGEKYGLGSSAAIVVSVISAILSIHWISKDKPSLEQIFKLSAIAHLRTQKSGSGADIAASVYGGWLEYSSFSSKWVIYELRQNKSIIDIINQKWPNLSIKKLLPPPELQLAVGWTKSPISTAPMIKSVHNFKQNNTEKYNYFLRESLHAVEAMIDGFERNDCNKAIKSLNQNRKALQSLEEASSITIETETLKRLCSIAERFGSGKSSGAGGGDCGIAFLEGSNNKKELYEAWKHNDIKPLNLEVAKVGVSVESIS</sequence>
<dbReference type="PANTHER" id="PTHR31814">
    <property type="match status" value="1"/>
</dbReference>
<feature type="domain" description="GHMP kinase C-terminal" evidence="9">
    <location>
        <begin position="268"/>
        <end position="349"/>
    </location>
</feature>
<dbReference type="AlphaFoldDB" id="A0A3R5U8H8"/>
<evidence type="ECO:0000256" key="3">
    <source>
        <dbReference type="ARBA" id="ARBA00022679"/>
    </source>
</evidence>
<organism evidence="10 11">
    <name type="scientific">Clostridium manihotivorum</name>
    <dbReference type="NCBI Taxonomy" id="2320868"/>
    <lineage>
        <taxon>Bacteria</taxon>
        <taxon>Bacillati</taxon>
        <taxon>Bacillota</taxon>
        <taxon>Clostridia</taxon>
        <taxon>Eubacteriales</taxon>
        <taxon>Clostridiaceae</taxon>
        <taxon>Clostridium</taxon>
    </lineage>
</organism>
<dbReference type="UniPathway" id="UPA00057">
    <property type="reaction ID" value="UER00099"/>
</dbReference>
<dbReference type="EC" id="2.7.4.2" evidence="2"/>
<keyword evidence="4" id="KW-0547">Nucleotide-binding</keyword>
<dbReference type="SUPFAM" id="SSF55060">
    <property type="entry name" value="GHMP Kinase, C-terminal domain"/>
    <property type="match status" value="1"/>
</dbReference>
<evidence type="ECO:0000256" key="2">
    <source>
        <dbReference type="ARBA" id="ARBA00012958"/>
    </source>
</evidence>
<dbReference type="Pfam" id="PF08544">
    <property type="entry name" value="GHMP_kinases_C"/>
    <property type="match status" value="1"/>
</dbReference>
<evidence type="ECO:0000256" key="4">
    <source>
        <dbReference type="ARBA" id="ARBA00022741"/>
    </source>
</evidence>
<gene>
    <name evidence="10" type="ORF">C1I91_09200</name>
</gene>
<feature type="transmembrane region" description="Helical" evidence="7">
    <location>
        <begin position="119"/>
        <end position="141"/>
    </location>
</feature>
<evidence type="ECO:0000259" key="8">
    <source>
        <dbReference type="Pfam" id="PF00288"/>
    </source>
</evidence>
<evidence type="ECO:0000313" key="11">
    <source>
        <dbReference type="Proteomes" id="UP000286268"/>
    </source>
</evidence>
<dbReference type="InterPro" id="IPR036554">
    <property type="entry name" value="GHMP_kinase_C_sf"/>
</dbReference>
<protein>
    <recommendedName>
        <fullName evidence="2">phosphomevalonate kinase</fullName>
        <ecNumber evidence="2">2.7.4.2</ecNumber>
    </recommendedName>
</protein>
<dbReference type="GO" id="GO:0005524">
    <property type="term" value="F:ATP binding"/>
    <property type="evidence" value="ECO:0007669"/>
    <property type="project" value="UniProtKB-KW"/>
</dbReference>
<keyword evidence="7" id="KW-1133">Transmembrane helix</keyword>
<dbReference type="EMBL" id="CP025746">
    <property type="protein sequence ID" value="QAA31808.1"/>
    <property type="molecule type" value="Genomic_DNA"/>
</dbReference>
<dbReference type="KEGG" id="cmah:C1I91_09200"/>
<keyword evidence="7" id="KW-0472">Membrane</keyword>
<evidence type="ECO:0000256" key="7">
    <source>
        <dbReference type="SAM" id="Phobius"/>
    </source>
</evidence>
<dbReference type="Pfam" id="PF00288">
    <property type="entry name" value="GHMP_kinases_N"/>
    <property type="match status" value="1"/>
</dbReference>
<proteinExistence type="predicted"/>